<keyword evidence="3" id="KW-1185">Reference proteome</keyword>
<dbReference type="PANTHER" id="PTHR43566:SF2">
    <property type="entry name" value="DUF4143 DOMAIN-CONTAINING PROTEIN"/>
    <property type="match status" value="1"/>
</dbReference>
<reference evidence="2" key="1">
    <citation type="journal article" date="2014" name="Int. J. Syst. Evol. Microbiol.">
        <title>Complete genome sequence of Corynebacterium casei LMG S-19264T (=DSM 44701T), isolated from a smear-ripened cheese.</title>
        <authorList>
            <consortium name="US DOE Joint Genome Institute (JGI-PGF)"/>
            <person name="Walter F."/>
            <person name="Albersmeier A."/>
            <person name="Kalinowski J."/>
            <person name="Ruckert C."/>
        </authorList>
    </citation>
    <scope>NUCLEOTIDE SEQUENCE</scope>
    <source>
        <strain evidence="2">JCM 3313</strain>
    </source>
</reference>
<dbReference type="EMBL" id="BMRG01000003">
    <property type="protein sequence ID" value="GGP50788.1"/>
    <property type="molecule type" value="Genomic_DNA"/>
</dbReference>
<comment type="caution">
    <text evidence="2">The sequence shown here is derived from an EMBL/GenBank/DDBJ whole genome shotgun (WGS) entry which is preliminary data.</text>
</comment>
<protein>
    <recommendedName>
        <fullName evidence="1">AAA domain-containing protein</fullName>
    </recommendedName>
</protein>
<name>A0A918EDH8_9PSEU</name>
<reference evidence="2" key="2">
    <citation type="submission" date="2020-09" db="EMBL/GenBank/DDBJ databases">
        <authorList>
            <person name="Sun Q."/>
            <person name="Ohkuma M."/>
        </authorList>
    </citation>
    <scope>NUCLEOTIDE SEQUENCE</scope>
    <source>
        <strain evidence="2">JCM 3313</strain>
    </source>
</reference>
<gene>
    <name evidence="2" type="ORF">GCM10010185_23940</name>
</gene>
<dbReference type="PANTHER" id="PTHR43566">
    <property type="entry name" value="CONSERVED PROTEIN"/>
    <property type="match status" value="1"/>
</dbReference>
<organism evidence="2 3">
    <name type="scientific">Saccharothrix coeruleofusca</name>
    <dbReference type="NCBI Taxonomy" id="33919"/>
    <lineage>
        <taxon>Bacteria</taxon>
        <taxon>Bacillati</taxon>
        <taxon>Actinomycetota</taxon>
        <taxon>Actinomycetes</taxon>
        <taxon>Pseudonocardiales</taxon>
        <taxon>Pseudonocardiaceae</taxon>
        <taxon>Saccharothrix</taxon>
    </lineage>
</organism>
<evidence type="ECO:0000313" key="3">
    <source>
        <dbReference type="Proteomes" id="UP000639606"/>
    </source>
</evidence>
<dbReference type="InterPro" id="IPR041682">
    <property type="entry name" value="AAA_14"/>
</dbReference>
<evidence type="ECO:0000259" key="1">
    <source>
        <dbReference type="Pfam" id="PF13173"/>
    </source>
</evidence>
<feature type="domain" description="AAA" evidence="1">
    <location>
        <begin position="9"/>
        <end position="100"/>
    </location>
</feature>
<evidence type="ECO:0000313" key="2">
    <source>
        <dbReference type="EMBL" id="GGP50788.1"/>
    </source>
</evidence>
<dbReference type="Pfam" id="PF13173">
    <property type="entry name" value="AAA_14"/>
    <property type="match status" value="1"/>
</dbReference>
<dbReference type="Proteomes" id="UP000639606">
    <property type="component" value="Unassembled WGS sequence"/>
</dbReference>
<proteinExistence type="predicted"/>
<sequence>MLDLPGRAWFSFDDESVLARATDDPIDFVDALPRPAAVDEFQRAGRGFLLAVKQAADRDRARGQLLLTGSTNYPADKGLSETLAGRAGRLLLWPLSAGERLGAQETFLALRKRHENRSPAARTPLVRARSFAPQGGIVPVAEVEPRLVQQHVVDQRGEVLRRRAHADTAEEG</sequence>
<accession>A0A918EDH8</accession>
<dbReference type="AlphaFoldDB" id="A0A918EDH8"/>